<gene>
    <name evidence="3" type="primary">DNAJC22</name>
    <name evidence="3" type="ORF">H2200_005742</name>
</gene>
<dbReference type="Pfam" id="PF00226">
    <property type="entry name" value="DnaJ"/>
    <property type="match status" value="1"/>
</dbReference>
<feature type="region of interest" description="Disordered" evidence="1">
    <location>
        <begin position="191"/>
        <end position="235"/>
    </location>
</feature>
<dbReference type="Proteomes" id="UP001172673">
    <property type="component" value="Unassembled WGS sequence"/>
</dbReference>
<dbReference type="InterPro" id="IPR036869">
    <property type="entry name" value="J_dom_sf"/>
</dbReference>
<organism evidence="3 4">
    <name type="scientific">Cladophialophora chaetospira</name>
    <dbReference type="NCBI Taxonomy" id="386627"/>
    <lineage>
        <taxon>Eukaryota</taxon>
        <taxon>Fungi</taxon>
        <taxon>Dikarya</taxon>
        <taxon>Ascomycota</taxon>
        <taxon>Pezizomycotina</taxon>
        <taxon>Eurotiomycetes</taxon>
        <taxon>Chaetothyriomycetidae</taxon>
        <taxon>Chaetothyriales</taxon>
        <taxon>Herpotrichiellaceae</taxon>
        <taxon>Cladophialophora</taxon>
    </lineage>
</organism>
<dbReference type="EMBL" id="JAPDRK010000008">
    <property type="protein sequence ID" value="KAJ9609415.1"/>
    <property type="molecule type" value="Genomic_DNA"/>
</dbReference>
<comment type="caution">
    <text evidence="3">The sequence shown here is derived from an EMBL/GenBank/DDBJ whole genome shotgun (WGS) entry which is preliminary data.</text>
</comment>
<accession>A0AA38XA68</accession>
<evidence type="ECO:0000313" key="4">
    <source>
        <dbReference type="Proteomes" id="UP001172673"/>
    </source>
</evidence>
<protein>
    <submittedName>
        <fullName evidence="3">TM2 domain</fullName>
    </submittedName>
</protein>
<keyword evidence="4" id="KW-1185">Reference proteome</keyword>
<dbReference type="SUPFAM" id="SSF46565">
    <property type="entry name" value="Chaperone J-domain"/>
    <property type="match status" value="1"/>
</dbReference>
<reference evidence="3" key="1">
    <citation type="submission" date="2022-10" db="EMBL/GenBank/DDBJ databases">
        <title>Culturing micro-colonial fungi from biological soil crusts in the Mojave desert and describing Neophaeococcomyces mojavensis, and introducing the new genera and species Taxawa tesnikishii.</title>
        <authorList>
            <person name="Kurbessoian T."/>
            <person name="Stajich J.E."/>
        </authorList>
    </citation>
    <scope>NUCLEOTIDE SEQUENCE</scope>
    <source>
        <strain evidence="3">TK_41</strain>
    </source>
</reference>
<dbReference type="SMART" id="SM00271">
    <property type="entry name" value="DnaJ"/>
    <property type="match status" value="1"/>
</dbReference>
<feature type="compositionally biased region" description="Acidic residues" evidence="1">
    <location>
        <begin position="214"/>
        <end position="230"/>
    </location>
</feature>
<feature type="compositionally biased region" description="Acidic residues" evidence="1">
    <location>
        <begin position="251"/>
        <end position="261"/>
    </location>
</feature>
<dbReference type="CDD" id="cd06257">
    <property type="entry name" value="DnaJ"/>
    <property type="match status" value="1"/>
</dbReference>
<evidence type="ECO:0000256" key="1">
    <source>
        <dbReference type="SAM" id="MobiDB-lite"/>
    </source>
</evidence>
<proteinExistence type="predicted"/>
<evidence type="ECO:0000313" key="3">
    <source>
        <dbReference type="EMBL" id="KAJ9609415.1"/>
    </source>
</evidence>
<sequence>MPDMELNTAFAIFGLPFSSTPKEVIKQYRKKARLYHPDKCQDKAAGHKKFIALKTAFDVIIKYVESNKRNQRPTAAEIRANKEPERAAQDHGAWQLFYDLFEAEPKPERLAIPPPPPEPTEAQRHMMDTQRVLSSTLDSIRQKAAPSLPKSIRTWRQLKHWLEDNPVEAYPMEEILKLQAVHCAHALWHEDTSSEDEAHPNEGGRKRKRHESDSESECNAEELTSDDDDGHDFRKYYGRNVSSMHAAGADVDYDELSDEDKDPVPKDAKQPPPPKEWFRKQMGFPTLYQDRLVRVDRAKEEPAFWG</sequence>
<evidence type="ECO:0000259" key="2">
    <source>
        <dbReference type="PROSITE" id="PS50076"/>
    </source>
</evidence>
<feature type="compositionally biased region" description="Basic and acidic residues" evidence="1">
    <location>
        <begin position="191"/>
        <end position="204"/>
    </location>
</feature>
<feature type="region of interest" description="Disordered" evidence="1">
    <location>
        <begin position="247"/>
        <end position="282"/>
    </location>
</feature>
<dbReference type="Gene3D" id="1.10.287.110">
    <property type="entry name" value="DnaJ domain"/>
    <property type="match status" value="1"/>
</dbReference>
<name>A0AA38XA68_9EURO</name>
<dbReference type="PROSITE" id="PS50076">
    <property type="entry name" value="DNAJ_2"/>
    <property type="match status" value="1"/>
</dbReference>
<feature type="domain" description="J" evidence="2">
    <location>
        <begin position="8"/>
        <end position="76"/>
    </location>
</feature>
<dbReference type="InterPro" id="IPR001623">
    <property type="entry name" value="DnaJ_domain"/>
</dbReference>
<dbReference type="AlphaFoldDB" id="A0AA38XA68"/>